<dbReference type="AlphaFoldDB" id="A0A1Y3F069"/>
<comment type="similarity">
    <text evidence="9">Belongs to the peptidase C12 family.</text>
</comment>
<dbReference type="InterPro" id="IPR038765">
    <property type="entry name" value="Papain-like_cys_pep_sf"/>
</dbReference>
<dbReference type="InterPro" id="IPR029000">
    <property type="entry name" value="Cyclophilin-like_dom_sf"/>
</dbReference>
<dbReference type="GO" id="GO:0005737">
    <property type="term" value="C:cytoplasm"/>
    <property type="evidence" value="ECO:0007669"/>
    <property type="project" value="TreeGrafter"/>
</dbReference>
<evidence type="ECO:0000256" key="5">
    <source>
        <dbReference type="ARBA" id="ARBA00022801"/>
    </source>
</evidence>
<proteinExistence type="inferred from homology"/>
<evidence type="ECO:0000313" key="12">
    <source>
        <dbReference type="EMBL" id="OUC49427.1"/>
    </source>
</evidence>
<evidence type="ECO:0000259" key="11">
    <source>
        <dbReference type="PROSITE" id="PS52048"/>
    </source>
</evidence>
<keyword evidence="8 12" id="KW-0413">Isomerase</keyword>
<protein>
    <recommendedName>
        <fullName evidence="9">ubiquitinyl hydrolase 1</fullName>
        <ecNumber evidence="9">3.4.19.12</ecNumber>
    </recommendedName>
</protein>
<dbReference type="InterPro" id="IPR001578">
    <property type="entry name" value="Peptidase_C12_UCH"/>
</dbReference>
<reference evidence="12 13" key="1">
    <citation type="submission" date="2015-04" db="EMBL/GenBank/DDBJ databases">
        <title>Draft genome of the roundworm Trichinella nativa.</title>
        <authorList>
            <person name="Mitreva M."/>
        </authorList>
    </citation>
    <scope>NUCLEOTIDE SEQUENCE [LARGE SCALE GENOMIC DNA]</scope>
    <source>
        <strain evidence="12 13">ISS45</strain>
    </source>
</reference>
<evidence type="ECO:0000256" key="3">
    <source>
        <dbReference type="ARBA" id="ARBA00022670"/>
    </source>
</evidence>
<evidence type="ECO:0000256" key="6">
    <source>
        <dbReference type="ARBA" id="ARBA00022807"/>
    </source>
</evidence>
<dbReference type="EMBL" id="LVZM01000978">
    <property type="protein sequence ID" value="OUC49427.1"/>
    <property type="molecule type" value="Genomic_DNA"/>
</dbReference>
<feature type="domain" description="PPIase cyclophilin-type" evidence="10">
    <location>
        <begin position="454"/>
        <end position="617"/>
    </location>
</feature>
<evidence type="ECO:0000256" key="8">
    <source>
        <dbReference type="ARBA" id="ARBA00023235"/>
    </source>
</evidence>
<sequence>MQKQLEEESWAELESDPGLFTLLIEDFGVSGLAVEEIYDLQSPLNSRTYGFIFLFKWLGEHRRGRRELWDFHAKSEHNVLNHRLFFAKQKVSNSCATYALLNILLNLNDITIGPLLNNIKESTKGLDPESSGVIVANTAELARCHNKHARPDAVRELKKQANRPVRRSVVYSSSKQDRFHFSSYIQFDGHLYELDSLKDFPIDLGEISANTPWTDYFQKIVLERFSNSNVHSNEIRYNLMAVIPCPIVEAEEKLGILKANVQILTQILEKFVGSKLRTDKKLGVEERRRRLLLFCESSFKSTKCTDSKCSCYSMPNGISSIEQLLSQSVVNDWFFHRNRKFINLKLTVSSAQVVVFKICVTKLIALLNYVESEIGQNTLIYISRIKPIGHITTLQTCQSCRHLQYKVRLAAFLYRYQRNNRVSWSGESLAVYCSDFWFCPISWISTMTGRPRVFMDIGIGGRPVGRLVIELFSDVVPITAENFRALCTGEKGIGKEGKPLHYKHSKFHRIIPNFMCQGGDFTNGNGTGGESIYGEKFKDENFKLKHIGPGTLSMANAGPNTNGSQFFITTVKASWLDGKHVVFGSVVEGMDVVKLMESEGSSGGNTRSTVIVMDCGQLS</sequence>
<keyword evidence="7" id="KW-0697">Rotamase</keyword>
<keyword evidence="4 9" id="KW-0833">Ubl conjugation pathway</keyword>
<keyword evidence="5 9" id="KW-0378">Hydrolase</keyword>
<dbReference type="SUPFAM" id="SSF54001">
    <property type="entry name" value="Cysteine proteinases"/>
    <property type="match status" value="1"/>
</dbReference>
<evidence type="ECO:0000313" key="13">
    <source>
        <dbReference type="Proteomes" id="UP000243006"/>
    </source>
</evidence>
<dbReference type="Pfam" id="PF01088">
    <property type="entry name" value="Peptidase_C12"/>
    <property type="match status" value="1"/>
</dbReference>
<evidence type="ECO:0000256" key="7">
    <source>
        <dbReference type="ARBA" id="ARBA00023110"/>
    </source>
</evidence>
<dbReference type="GO" id="GO:0006511">
    <property type="term" value="P:ubiquitin-dependent protein catabolic process"/>
    <property type="evidence" value="ECO:0007669"/>
    <property type="project" value="UniProtKB-UniRule"/>
</dbReference>
<dbReference type="GO" id="GO:0016018">
    <property type="term" value="F:cyclosporin A binding"/>
    <property type="evidence" value="ECO:0007669"/>
    <property type="project" value="TreeGrafter"/>
</dbReference>
<dbReference type="GO" id="GO:0003755">
    <property type="term" value="F:peptidyl-prolyl cis-trans isomerase activity"/>
    <property type="evidence" value="ECO:0007669"/>
    <property type="project" value="UniProtKB-KW"/>
</dbReference>
<dbReference type="SUPFAM" id="SSF50891">
    <property type="entry name" value="Cyclophilin-like"/>
    <property type="match status" value="1"/>
</dbReference>
<dbReference type="CDD" id="cd01926">
    <property type="entry name" value="cyclophilin_ABH_like"/>
    <property type="match status" value="1"/>
</dbReference>
<dbReference type="PROSITE" id="PS52048">
    <property type="entry name" value="UCH_DOMAIN"/>
    <property type="match status" value="1"/>
</dbReference>
<dbReference type="InterPro" id="IPR036959">
    <property type="entry name" value="Peptidase_C12_UCH_sf"/>
</dbReference>
<keyword evidence="3 9" id="KW-0645">Protease</keyword>
<dbReference type="FunFam" id="2.40.100.10:FF:000002">
    <property type="entry name" value="Peptidyl-prolyl cis-trans isomerase"/>
    <property type="match status" value="1"/>
</dbReference>
<dbReference type="Proteomes" id="UP000243006">
    <property type="component" value="Unassembled WGS sequence"/>
</dbReference>
<name>A0A1Y3F069_9BILA</name>
<gene>
    <name evidence="12" type="ORF">D917_05393</name>
</gene>
<evidence type="ECO:0000256" key="1">
    <source>
        <dbReference type="ARBA" id="ARBA00000707"/>
    </source>
</evidence>
<organism evidence="12 13">
    <name type="scientific">Trichinella nativa</name>
    <dbReference type="NCBI Taxonomy" id="6335"/>
    <lineage>
        <taxon>Eukaryota</taxon>
        <taxon>Metazoa</taxon>
        <taxon>Ecdysozoa</taxon>
        <taxon>Nematoda</taxon>
        <taxon>Enoplea</taxon>
        <taxon>Dorylaimia</taxon>
        <taxon>Trichinellida</taxon>
        <taxon>Trichinellidae</taxon>
        <taxon>Trichinella</taxon>
    </lineage>
</organism>
<evidence type="ECO:0000256" key="9">
    <source>
        <dbReference type="PROSITE-ProRule" id="PRU01393"/>
    </source>
</evidence>
<feature type="domain" description="UCH catalytic" evidence="11">
    <location>
        <begin position="9"/>
        <end position="244"/>
    </location>
</feature>
<dbReference type="GO" id="GO:0006457">
    <property type="term" value="P:protein folding"/>
    <property type="evidence" value="ECO:0007669"/>
    <property type="project" value="InterPro"/>
</dbReference>
<evidence type="ECO:0000256" key="4">
    <source>
        <dbReference type="ARBA" id="ARBA00022786"/>
    </source>
</evidence>
<feature type="site" description="Transition state stabilizer" evidence="9">
    <location>
        <position position="89"/>
    </location>
</feature>
<dbReference type="PANTHER" id="PTHR11071:SF561">
    <property type="entry name" value="PEPTIDYL-PROLYL CIS-TRANS ISOMERASE D-RELATED"/>
    <property type="match status" value="1"/>
</dbReference>
<dbReference type="PANTHER" id="PTHR11071">
    <property type="entry name" value="PEPTIDYL-PROLYL CIS-TRANS ISOMERASE"/>
    <property type="match status" value="1"/>
</dbReference>
<feature type="active site" description="Nucleophile" evidence="9">
    <location>
        <position position="95"/>
    </location>
</feature>
<dbReference type="Gene3D" id="2.40.100.10">
    <property type="entry name" value="Cyclophilin-like"/>
    <property type="match status" value="1"/>
</dbReference>
<dbReference type="EC" id="3.4.19.12" evidence="9"/>
<comment type="similarity">
    <text evidence="2">Belongs to the cyclophilin-type PPIase family.</text>
</comment>
<dbReference type="PROSITE" id="PS00170">
    <property type="entry name" value="CSA_PPIASE_1"/>
    <property type="match status" value="1"/>
</dbReference>
<evidence type="ECO:0000259" key="10">
    <source>
        <dbReference type="PROSITE" id="PS50072"/>
    </source>
</evidence>
<accession>A0A1Y3F069</accession>
<evidence type="ECO:0000256" key="2">
    <source>
        <dbReference type="ARBA" id="ARBA00007365"/>
    </source>
</evidence>
<dbReference type="InterPro" id="IPR020892">
    <property type="entry name" value="Cyclophilin-type_PPIase_CS"/>
</dbReference>
<feature type="active site" description="Proton donor" evidence="9">
    <location>
        <position position="180"/>
    </location>
</feature>
<dbReference type="InterPro" id="IPR002130">
    <property type="entry name" value="Cyclophilin-type_PPIase_dom"/>
</dbReference>
<dbReference type="Pfam" id="PF00160">
    <property type="entry name" value="Pro_isomerase"/>
    <property type="match status" value="1"/>
</dbReference>
<comment type="catalytic activity">
    <reaction evidence="1 9">
        <text>Thiol-dependent hydrolysis of ester, thioester, amide, peptide and isopeptide bonds formed by the C-terminal Gly of ubiquitin (a 76-residue protein attached to proteins as an intracellular targeting signal).</text>
        <dbReference type="EC" id="3.4.19.12"/>
    </reaction>
</comment>
<dbReference type="Gene3D" id="3.40.532.10">
    <property type="entry name" value="Peptidase C12, ubiquitin carboxyl-terminal hydrolase"/>
    <property type="match status" value="1"/>
</dbReference>
<dbReference type="GO" id="GO:0004843">
    <property type="term" value="F:cysteine-type deubiquitinase activity"/>
    <property type="evidence" value="ECO:0007669"/>
    <property type="project" value="UniProtKB-UniRule"/>
</dbReference>
<dbReference type="PROSITE" id="PS50072">
    <property type="entry name" value="CSA_PPIASE_2"/>
    <property type="match status" value="1"/>
</dbReference>
<comment type="caution">
    <text evidence="12">The sequence shown here is derived from an EMBL/GenBank/DDBJ whole genome shotgun (WGS) entry which is preliminary data.</text>
</comment>
<feature type="site" description="Important for enzyme activity" evidence="9">
    <location>
        <position position="195"/>
    </location>
</feature>
<keyword evidence="6 9" id="KW-0788">Thiol protease</keyword>
<dbReference type="PRINTS" id="PR00153">
    <property type="entry name" value="CSAPPISMRASE"/>
</dbReference>